<dbReference type="PANTHER" id="PTHR43827">
    <property type="entry name" value="2,5-DIKETO-D-GLUCONIC ACID REDUCTASE"/>
    <property type="match status" value="1"/>
</dbReference>
<dbReference type="InterPro" id="IPR018170">
    <property type="entry name" value="Aldo/ket_reductase_CS"/>
</dbReference>
<dbReference type="Proteomes" id="UP000245383">
    <property type="component" value="Unassembled WGS sequence"/>
</dbReference>
<dbReference type="PRINTS" id="PR00069">
    <property type="entry name" value="ALDKETRDTASE"/>
</dbReference>
<dbReference type="OrthoDB" id="416253at2759"/>
<keyword evidence="3" id="KW-0560">Oxidoreductase</keyword>
<dbReference type="Pfam" id="PF00248">
    <property type="entry name" value="Aldo_ket_red"/>
    <property type="match status" value="1"/>
</dbReference>
<evidence type="ECO:0000313" key="9">
    <source>
        <dbReference type="Proteomes" id="UP000245383"/>
    </source>
</evidence>
<gene>
    <name evidence="8" type="ORF">BB561_000062</name>
</gene>
<comment type="similarity">
    <text evidence="1">Belongs to the aldo/keto reductase family.</text>
</comment>
<dbReference type="AlphaFoldDB" id="A0A2T9Z0S1"/>
<accession>A0A2T9Z0S1</accession>
<feature type="binding site" evidence="5">
    <location>
        <position position="117"/>
    </location>
    <ligand>
        <name>substrate</name>
    </ligand>
</feature>
<feature type="active site" description="Proton donor" evidence="4">
    <location>
        <position position="53"/>
    </location>
</feature>
<keyword evidence="9" id="KW-1185">Reference proteome</keyword>
<dbReference type="PROSITE" id="PS00798">
    <property type="entry name" value="ALDOKETO_REDUCTASE_1"/>
    <property type="match status" value="1"/>
</dbReference>
<evidence type="ECO:0000256" key="2">
    <source>
        <dbReference type="ARBA" id="ARBA00022857"/>
    </source>
</evidence>
<evidence type="ECO:0000256" key="4">
    <source>
        <dbReference type="PIRSR" id="PIRSR000097-1"/>
    </source>
</evidence>
<evidence type="ECO:0000256" key="1">
    <source>
        <dbReference type="ARBA" id="ARBA00007905"/>
    </source>
</evidence>
<dbReference type="STRING" id="133385.A0A2T9Z0S1"/>
<evidence type="ECO:0000256" key="3">
    <source>
        <dbReference type="ARBA" id="ARBA00023002"/>
    </source>
</evidence>
<organism evidence="8 9">
    <name type="scientific">Smittium simulii</name>
    <dbReference type="NCBI Taxonomy" id="133385"/>
    <lineage>
        <taxon>Eukaryota</taxon>
        <taxon>Fungi</taxon>
        <taxon>Fungi incertae sedis</taxon>
        <taxon>Zoopagomycota</taxon>
        <taxon>Kickxellomycotina</taxon>
        <taxon>Harpellomycetes</taxon>
        <taxon>Harpellales</taxon>
        <taxon>Legeriomycetaceae</taxon>
        <taxon>Smittium</taxon>
    </lineage>
</organism>
<name>A0A2T9Z0S1_9FUNG</name>
<evidence type="ECO:0000256" key="5">
    <source>
        <dbReference type="PIRSR" id="PIRSR000097-2"/>
    </source>
</evidence>
<proteinExistence type="inferred from homology"/>
<feature type="domain" description="NADP-dependent oxidoreductase" evidence="7">
    <location>
        <begin position="21"/>
        <end position="282"/>
    </location>
</feature>
<feature type="site" description="Lowers pKa of active site Tyr" evidence="6">
    <location>
        <position position="84"/>
    </location>
</feature>
<dbReference type="GO" id="GO:0016616">
    <property type="term" value="F:oxidoreductase activity, acting on the CH-OH group of donors, NAD or NADP as acceptor"/>
    <property type="evidence" value="ECO:0007669"/>
    <property type="project" value="UniProtKB-ARBA"/>
</dbReference>
<sequence>MVYSHKITTLNNGAQVPSVAMGTYQMKDKSQLKELVKAAIRAGYRHIDTATVYTNEDAIGDALHEVFNDPSYNLKREDIWITSKLFTGDQGYEKALAAAELSLKKLRLDYIDMYLIHFPGTSGIDVSDPANKTSRMGSWKALEELYAQKKIRAIGVSNYQINHLNEMKEYATVMPAVNQCEFHPVLYTKDLLEHTQSLGIVFEAYSSLGEGELVNGNLVFDEIENATKAHSATRAQILLAWGLQHGAIILPKSSSESRLKENFEAQNIVLSAQEMESIDSIYNRVQKRFCWDPSVVV</sequence>
<reference evidence="8 9" key="1">
    <citation type="journal article" date="2018" name="MBio">
        <title>Comparative Genomics Reveals the Core Gene Toolbox for the Fungus-Insect Symbiosis.</title>
        <authorList>
            <person name="Wang Y."/>
            <person name="Stata M."/>
            <person name="Wang W."/>
            <person name="Stajich J.E."/>
            <person name="White M.M."/>
            <person name="Moncalvo J.M."/>
        </authorList>
    </citation>
    <scope>NUCLEOTIDE SEQUENCE [LARGE SCALE GENOMIC DNA]</scope>
    <source>
        <strain evidence="8 9">SWE-8-4</strain>
    </source>
</reference>
<dbReference type="PANTHER" id="PTHR43827:SF3">
    <property type="entry name" value="NADP-DEPENDENT OXIDOREDUCTASE DOMAIN-CONTAINING PROTEIN"/>
    <property type="match status" value="1"/>
</dbReference>
<dbReference type="PROSITE" id="PS00062">
    <property type="entry name" value="ALDOKETO_REDUCTASE_2"/>
    <property type="match status" value="1"/>
</dbReference>
<evidence type="ECO:0000256" key="6">
    <source>
        <dbReference type="PIRSR" id="PIRSR000097-3"/>
    </source>
</evidence>
<dbReference type="FunFam" id="3.20.20.100:FF:000002">
    <property type="entry name" value="2,5-diketo-D-gluconic acid reductase A"/>
    <property type="match status" value="1"/>
</dbReference>
<dbReference type="InterPro" id="IPR020471">
    <property type="entry name" value="AKR"/>
</dbReference>
<keyword evidence="2" id="KW-0521">NADP</keyword>
<evidence type="ECO:0000313" key="8">
    <source>
        <dbReference type="EMBL" id="PVU98202.1"/>
    </source>
</evidence>
<dbReference type="SUPFAM" id="SSF51430">
    <property type="entry name" value="NAD(P)-linked oxidoreductase"/>
    <property type="match status" value="1"/>
</dbReference>
<evidence type="ECO:0000259" key="7">
    <source>
        <dbReference type="Pfam" id="PF00248"/>
    </source>
</evidence>
<dbReference type="PIRSF" id="PIRSF000097">
    <property type="entry name" value="AKR"/>
    <property type="match status" value="1"/>
</dbReference>
<dbReference type="PROSITE" id="PS00063">
    <property type="entry name" value="ALDOKETO_REDUCTASE_3"/>
    <property type="match status" value="1"/>
</dbReference>
<comment type="caution">
    <text evidence="8">The sequence shown here is derived from an EMBL/GenBank/DDBJ whole genome shotgun (WGS) entry which is preliminary data.</text>
</comment>
<dbReference type="EMBL" id="MBFR01000002">
    <property type="protein sequence ID" value="PVU98202.1"/>
    <property type="molecule type" value="Genomic_DNA"/>
</dbReference>
<dbReference type="InterPro" id="IPR023210">
    <property type="entry name" value="NADP_OxRdtase_dom"/>
</dbReference>
<protein>
    <recommendedName>
        <fullName evidence="7">NADP-dependent oxidoreductase domain-containing protein</fullName>
    </recommendedName>
</protein>
<dbReference type="InterPro" id="IPR036812">
    <property type="entry name" value="NAD(P)_OxRdtase_dom_sf"/>
</dbReference>
<dbReference type="Gene3D" id="3.20.20.100">
    <property type="entry name" value="NADP-dependent oxidoreductase domain"/>
    <property type="match status" value="1"/>
</dbReference>